<dbReference type="RefSeq" id="WP_012802999.1">
    <property type="nucleotide sequence ID" value="NC_013170.1"/>
</dbReference>
<dbReference type="KEGG" id="ccu:Ccur_05940"/>
<dbReference type="PANTHER" id="PTHR43404:SF2">
    <property type="entry name" value="LIPOPOLYSACCHARIDE CHOLINEPHOSPHOTRANSFERASE LICD"/>
    <property type="match status" value="1"/>
</dbReference>
<gene>
    <name evidence="2" type="ordered locus">Ccur_05940</name>
</gene>
<dbReference type="OrthoDB" id="3780655at2"/>
<dbReference type="EMBL" id="CP001682">
    <property type="protein sequence ID" value="ACU94311.1"/>
    <property type="molecule type" value="Genomic_DNA"/>
</dbReference>
<feature type="domain" description="LicD/FKTN/FKRP nucleotidyltransferase" evidence="1">
    <location>
        <begin position="23"/>
        <end position="247"/>
    </location>
</feature>
<sequence length="290" mass="33452">MGISLREYQLFELKILKEFSGICDQHNLNWWIGYGTLLGAARHKGFIPWDDDIDVWMMPDDYLAFREICRTELNSEYYLNVHSFNPANAITWQCLGVRNTTSIPRNQLDVPADWGVCMDIFPLVPCPNPETPRFSGFLKRIRSFQRLSSKYVYANDVSKTSGLRKLYNKWRASGSDEQNITKWLAVENALFTDKANLASGWVTDIDCVEPADSYKRSWFDSTVYLDYEDMKVPAPGEYQKVLAHCYGEDWAQIPDESSDLRWCHSGGGSDDVIVSLDTPYTDYWPENRVD</sequence>
<name>C7MN21_CRYCD</name>
<keyword evidence="3" id="KW-1185">Reference proteome</keyword>
<evidence type="ECO:0000313" key="3">
    <source>
        <dbReference type="Proteomes" id="UP000000954"/>
    </source>
</evidence>
<reference evidence="2 3" key="1">
    <citation type="journal article" date="2009" name="Stand. Genomic Sci.">
        <title>Complete genome sequence of Cryptobacterium curtum type strain (12-3).</title>
        <authorList>
            <person name="Mavrommatis K."/>
            <person name="Pukall R."/>
            <person name="Rohde C."/>
            <person name="Chen F."/>
            <person name="Sims D."/>
            <person name="Brettin T."/>
            <person name="Kuske C."/>
            <person name="Detter J.C."/>
            <person name="Han C."/>
            <person name="Lapidus A."/>
            <person name="Copeland A."/>
            <person name="Glavina Del Rio T."/>
            <person name="Nolan M."/>
            <person name="Lucas S."/>
            <person name="Tice H."/>
            <person name="Cheng J.F."/>
            <person name="Bruce D."/>
            <person name="Goodwin L."/>
            <person name="Pitluck S."/>
            <person name="Ovchinnikova G."/>
            <person name="Pati A."/>
            <person name="Ivanova N."/>
            <person name="Chen A."/>
            <person name="Palaniappan K."/>
            <person name="Chain P."/>
            <person name="D'haeseleer P."/>
            <person name="Goker M."/>
            <person name="Bristow J."/>
            <person name="Eisen J.A."/>
            <person name="Markowitz V."/>
            <person name="Hugenholtz P."/>
            <person name="Rohde M."/>
            <person name="Klenk H.P."/>
            <person name="Kyrpides N.C."/>
        </authorList>
    </citation>
    <scope>NUCLEOTIDE SEQUENCE [LARGE SCALE GENOMIC DNA]</scope>
    <source>
        <strain evidence="3">ATCC 700683 / DSM 15641 / 12-3</strain>
    </source>
</reference>
<evidence type="ECO:0000313" key="2">
    <source>
        <dbReference type="EMBL" id="ACU94311.1"/>
    </source>
</evidence>
<dbReference type="STRING" id="469378.Ccur_05940"/>
<dbReference type="InterPro" id="IPR052942">
    <property type="entry name" value="LPS_cholinephosphotransferase"/>
</dbReference>
<dbReference type="InterPro" id="IPR007074">
    <property type="entry name" value="LicD/FKTN/FKRP_NTP_transf"/>
</dbReference>
<dbReference type="PANTHER" id="PTHR43404">
    <property type="entry name" value="LIPOPOLYSACCHARIDE CHOLINEPHOSPHOTRANSFERASE LICD"/>
    <property type="match status" value="1"/>
</dbReference>
<dbReference type="eggNOG" id="COG3475">
    <property type="taxonomic scope" value="Bacteria"/>
</dbReference>
<organism evidence="2 3">
    <name type="scientific">Cryptobacterium curtum (strain ATCC 700683 / DSM 15641 / CCUG 43107 / 12-3)</name>
    <dbReference type="NCBI Taxonomy" id="469378"/>
    <lineage>
        <taxon>Bacteria</taxon>
        <taxon>Bacillati</taxon>
        <taxon>Actinomycetota</taxon>
        <taxon>Coriobacteriia</taxon>
        <taxon>Eggerthellales</taxon>
        <taxon>Eggerthellaceae</taxon>
        <taxon>Cryptobacterium</taxon>
    </lineage>
</organism>
<dbReference type="Pfam" id="PF04991">
    <property type="entry name" value="LicD"/>
    <property type="match status" value="1"/>
</dbReference>
<dbReference type="Proteomes" id="UP000000954">
    <property type="component" value="Chromosome"/>
</dbReference>
<dbReference type="GO" id="GO:0009100">
    <property type="term" value="P:glycoprotein metabolic process"/>
    <property type="evidence" value="ECO:0007669"/>
    <property type="project" value="UniProtKB-ARBA"/>
</dbReference>
<dbReference type="AlphaFoldDB" id="C7MN21"/>
<evidence type="ECO:0000259" key="1">
    <source>
        <dbReference type="Pfam" id="PF04991"/>
    </source>
</evidence>
<dbReference type="HOGENOM" id="CLU_075543_0_0_11"/>
<protein>
    <submittedName>
        <fullName evidence="2">LPS biosynthesis protein</fullName>
    </submittedName>
</protein>
<proteinExistence type="predicted"/>
<accession>C7MN21</accession>